<dbReference type="Gene3D" id="3.40.50.1820">
    <property type="entry name" value="alpha/beta hydrolase"/>
    <property type="match status" value="1"/>
</dbReference>
<dbReference type="EMBL" id="BKCP01004461">
    <property type="protein sequence ID" value="GER31375.1"/>
    <property type="molecule type" value="Genomic_DNA"/>
</dbReference>
<dbReference type="PANTHER" id="PTHR23024:SF551">
    <property type="entry name" value="2-HYDROXYISOFLAVANONE DEHYDRATASE-LIKE"/>
    <property type="match status" value="1"/>
</dbReference>
<dbReference type="GO" id="GO:0016787">
    <property type="term" value="F:hydrolase activity"/>
    <property type="evidence" value="ECO:0007669"/>
    <property type="project" value="UniProtKB-KW"/>
</dbReference>
<evidence type="ECO:0000313" key="1">
    <source>
        <dbReference type="EMBL" id="GER31375.1"/>
    </source>
</evidence>
<protein>
    <submittedName>
        <fullName evidence="1">Alpha/beta-Hydrolases superfamily protein</fullName>
    </submittedName>
</protein>
<accession>A0A5A7PEL0</accession>
<dbReference type="AlphaFoldDB" id="A0A5A7PEL0"/>
<evidence type="ECO:0000313" key="2">
    <source>
        <dbReference type="Proteomes" id="UP000325081"/>
    </source>
</evidence>
<reference evidence="2" key="1">
    <citation type="journal article" date="2019" name="Curr. Biol.">
        <title>Genome Sequence of Striga asiatica Provides Insight into the Evolution of Plant Parasitism.</title>
        <authorList>
            <person name="Yoshida S."/>
            <person name="Kim S."/>
            <person name="Wafula E.K."/>
            <person name="Tanskanen J."/>
            <person name="Kim Y.M."/>
            <person name="Honaas L."/>
            <person name="Yang Z."/>
            <person name="Spallek T."/>
            <person name="Conn C.E."/>
            <person name="Ichihashi Y."/>
            <person name="Cheong K."/>
            <person name="Cui S."/>
            <person name="Der J.P."/>
            <person name="Gundlach H."/>
            <person name="Jiao Y."/>
            <person name="Hori C."/>
            <person name="Ishida J.K."/>
            <person name="Kasahara H."/>
            <person name="Kiba T."/>
            <person name="Kim M.S."/>
            <person name="Koo N."/>
            <person name="Laohavisit A."/>
            <person name="Lee Y.H."/>
            <person name="Lumba S."/>
            <person name="McCourt P."/>
            <person name="Mortimer J.C."/>
            <person name="Mutuku J.M."/>
            <person name="Nomura T."/>
            <person name="Sasaki-Sekimoto Y."/>
            <person name="Seto Y."/>
            <person name="Wang Y."/>
            <person name="Wakatake T."/>
            <person name="Sakakibara H."/>
            <person name="Demura T."/>
            <person name="Yamaguchi S."/>
            <person name="Yoneyama K."/>
            <person name="Manabe R.I."/>
            <person name="Nelson D.C."/>
            <person name="Schulman A.H."/>
            <person name="Timko M.P."/>
            <person name="dePamphilis C.W."/>
            <person name="Choi D."/>
            <person name="Shirasu K."/>
        </authorList>
    </citation>
    <scope>NUCLEOTIDE SEQUENCE [LARGE SCALE GENOMIC DNA]</scope>
    <source>
        <strain evidence="2">cv. UVA1</strain>
    </source>
</reference>
<dbReference type="InterPro" id="IPR050466">
    <property type="entry name" value="Carboxylest/Gibb_receptor"/>
</dbReference>
<comment type="caution">
    <text evidence="1">The sequence shown here is derived from an EMBL/GenBank/DDBJ whole genome shotgun (WGS) entry which is preliminary data.</text>
</comment>
<dbReference type="SUPFAM" id="SSF53474">
    <property type="entry name" value="alpha/beta-Hydrolases"/>
    <property type="match status" value="1"/>
</dbReference>
<keyword evidence="2" id="KW-1185">Reference proteome</keyword>
<dbReference type="PANTHER" id="PTHR23024">
    <property type="entry name" value="ARYLACETAMIDE DEACETYLASE"/>
    <property type="match status" value="1"/>
</dbReference>
<organism evidence="1 2">
    <name type="scientific">Striga asiatica</name>
    <name type="common">Asiatic witchweed</name>
    <name type="synonym">Buchnera asiatica</name>
    <dbReference type="NCBI Taxonomy" id="4170"/>
    <lineage>
        <taxon>Eukaryota</taxon>
        <taxon>Viridiplantae</taxon>
        <taxon>Streptophyta</taxon>
        <taxon>Embryophyta</taxon>
        <taxon>Tracheophyta</taxon>
        <taxon>Spermatophyta</taxon>
        <taxon>Magnoliopsida</taxon>
        <taxon>eudicotyledons</taxon>
        <taxon>Gunneridae</taxon>
        <taxon>Pentapetalae</taxon>
        <taxon>asterids</taxon>
        <taxon>lamiids</taxon>
        <taxon>Lamiales</taxon>
        <taxon>Orobanchaceae</taxon>
        <taxon>Buchnereae</taxon>
        <taxon>Striga</taxon>
    </lineage>
</organism>
<sequence>MCCLSPLYVNNIPSSYKGQSSREAFTTIPKTHQLESTIQNSQIPLTCSIGPLAAQSRELKHPYFWGSDPIGNKPKECIDQTLLYRLWVFAHPTVVRGIDDQVINALSDPTLSGLGCFKLMVCQLEKDQLTTSGLTYAEKVKESGWKGEIEVVVVDDEDHCFHIFDPETEKAKDMICHIANIISRICFMILVSGGGGGPSFIEVAGTEMYVGTIFKIWDYRR</sequence>
<gene>
    <name evidence="1" type="ORF">STAS_07372</name>
</gene>
<dbReference type="InterPro" id="IPR029058">
    <property type="entry name" value="AB_hydrolase_fold"/>
</dbReference>
<dbReference type="OrthoDB" id="408631at2759"/>
<keyword evidence="1" id="KW-0378">Hydrolase</keyword>
<name>A0A5A7PEL0_STRAF</name>
<dbReference type="Proteomes" id="UP000325081">
    <property type="component" value="Unassembled WGS sequence"/>
</dbReference>
<proteinExistence type="predicted"/>